<dbReference type="Gene3D" id="3.30.980.10">
    <property type="entry name" value="Threonyl-trna Synthetase, Chain A, domain 2"/>
    <property type="match status" value="1"/>
</dbReference>
<dbReference type="InterPro" id="IPR023033">
    <property type="entry name" value="Ala_tRNA_ligase_euk/bac"/>
</dbReference>
<dbReference type="GO" id="GO:0005829">
    <property type="term" value="C:cytosol"/>
    <property type="evidence" value="ECO:0007669"/>
    <property type="project" value="TreeGrafter"/>
</dbReference>
<dbReference type="GO" id="GO:0008270">
    <property type="term" value="F:zinc ion binding"/>
    <property type="evidence" value="ECO:0007669"/>
    <property type="project" value="UniProtKB-UniRule"/>
</dbReference>
<dbReference type="CDD" id="cd00673">
    <property type="entry name" value="AlaRS_core"/>
    <property type="match status" value="1"/>
</dbReference>
<dbReference type="Pfam" id="PF01411">
    <property type="entry name" value="tRNA-synt_2c"/>
    <property type="match status" value="1"/>
</dbReference>
<dbReference type="InterPro" id="IPR009000">
    <property type="entry name" value="Transl_B-barrel_sf"/>
</dbReference>
<feature type="binding site" evidence="11">
    <location>
        <position position="551"/>
    </location>
    <ligand>
        <name>Zn(2+)</name>
        <dbReference type="ChEBI" id="CHEBI:29105"/>
    </ligand>
</feature>
<dbReference type="FunFam" id="3.30.980.10:FF:000004">
    <property type="entry name" value="Alanine--tRNA ligase, cytoplasmic"/>
    <property type="match status" value="1"/>
</dbReference>
<dbReference type="InterPro" id="IPR018163">
    <property type="entry name" value="Thr/Ala-tRNA-synth_IIc_edit"/>
</dbReference>
<keyword evidence="9 11" id="KW-0648">Protein biosynthesis</keyword>
<protein>
    <recommendedName>
        <fullName evidence="11">Alanine--tRNA ligase</fullName>
        <ecNumber evidence="11">6.1.1.7</ecNumber>
    </recommendedName>
    <alternativeName>
        <fullName evidence="11">Alanyl-tRNA synthetase</fullName>
        <shortName evidence="11">AlaRS</shortName>
    </alternativeName>
</protein>
<dbReference type="GO" id="GO:0005524">
    <property type="term" value="F:ATP binding"/>
    <property type="evidence" value="ECO:0007669"/>
    <property type="project" value="UniProtKB-UniRule"/>
</dbReference>
<name>A0A9Q8X243_9GAMM</name>
<dbReference type="InterPro" id="IPR018165">
    <property type="entry name" value="Ala-tRNA-synth_IIc_core"/>
</dbReference>
<dbReference type="FunFam" id="3.10.310.40:FF:000001">
    <property type="entry name" value="Alanine--tRNA ligase"/>
    <property type="match status" value="1"/>
</dbReference>
<organism evidence="13 14">
    <name type="scientific">SAR86 cluster bacterium</name>
    <dbReference type="NCBI Taxonomy" id="2030880"/>
    <lineage>
        <taxon>Bacteria</taxon>
        <taxon>Pseudomonadati</taxon>
        <taxon>Pseudomonadota</taxon>
        <taxon>Gammaproteobacteria</taxon>
        <taxon>SAR86 cluster</taxon>
    </lineage>
</organism>
<dbReference type="InterPro" id="IPR018162">
    <property type="entry name" value="Ala-tRNA-ligase_IIc_anticod-bd"/>
</dbReference>
<keyword evidence="14" id="KW-1185">Reference proteome</keyword>
<keyword evidence="5 11" id="KW-0547">Nucleotide-binding</keyword>
<comment type="domain">
    <text evidence="11">Consists of three domains; the N-terminal catalytic domain, the editing domain and the C-terminal C-Ala domain. The editing domain removes incorrectly charged amino acids, while the C-Ala domain, along with tRNA(Ala), serves as a bridge to cooperatively bring together the editing and aminoacylation centers thus stimulating deacylation of misacylated tRNAs.</text>
</comment>
<evidence type="ECO:0000256" key="4">
    <source>
        <dbReference type="ARBA" id="ARBA00022723"/>
    </source>
</evidence>
<proteinExistence type="inferred from homology"/>
<evidence type="ECO:0000256" key="1">
    <source>
        <dbReference type="ARBA" id="ARBA00008226"/>
    </source>
</evidence>
<comment type="similarity">
    <text evidence="1 11">Belongs to the class-II aminoacyl-tRNA synthetase family.</text>
</comment>
<keyword evidence="10 11" id="KW-0030">Aminoacyl-tRNA synthetase</keyword>
<dbReference type="PRINTS" id="PR00980">
    <property type="entry name" value="TRNASYNTHALA"/>
</dbReference>
<feature type="binding site" evidence="11">
    <location>
        <position position="654"/>
    </location>
    <ligand>
        <name>Zn(2+)</name>
        <dbReference type="ChEBI" id="CHEBI:29105"/>
    </ligand>
</feature>
<dbReference type="Proteomes" id="UP001056381">
    <property type="component" value="Chromosome"/>
</dbReference>
<evidence type="ECO:0000256" key="3">
    <source>
        <dbReference type="ARBA" id="ARBA00022598"/>
    </source>
</evidence>
<dbReference type="NCBIfam" id="TIGR00344">
    <property type="entry name" value="alaS"/>
    <property type="match status" value="1"/>
</dbReference>
<dbReference type="PANTHER" id="PTHR11777">
    <property type="entry name" value="ALANYL-TRNA SYNTHETASE"/>
    <property type="match status" value="1"/>
</dbReference>
<evidence type="ECO:0000256" key="5">
    <source>
        <dbReference type="ARBA" id="ARBA00022741"/>
    </source>
</evidence>
<dbReference type="HAMAP" id="MF_00036_B">
    <property type="entry name" value="Ala_tRNA_synth_B"/>
    <property type="match status" value="1"/>
</dbReference>
<dbReference type="InterPro" id="IPR012947">
    <property type="entry name" value="tRNA_SAD"/>
</dbReference>
<keyword evidence="6 11" id="KW-0862">Zinc</keyword>
<dbReference type="GO" id="GO:0000049">
    <property type="term" value="F:tRNA binding"/>
    <property type="evidence" value="ECO:0007669"/>
    <property type="project" value="UniProtKB-KW"/>
</dbReference>
<dbReference type="Gene3D" id="3.30.930.10">
    <property type="entry name" value="Bira Bifunctional Protein, Domain 2"/>
    <property type="match status" value="1"/>
</dbReference>
<dbReference type="FunFam" id="3.30.54.20:FF:000001">
    <property type="entry name" value="Alanine--tRNA ligase"/>
    <property type="match status" value="1"/>
</dbReference>
<dbReference type="InterPro" id="IPR050058">
    <property type="entry name" value="Ala-tRNA_ligase"/>
</dbReference>
<comment type="function">
    <text evidence="11">Catalyzes the attachment of alanine to tRNA(Ala) in a two-step reaction: alanine is first activated by ATP to form Ala-AMP and then transferred to the acceptor end of tRNA(Ala). Also edits incorrectly charged Ser-tRNA(Ala) and Gly-tRNA(Ala) via its editing domain.</text>
</comment>
<dbReference type="InterPro" id="IPR003156">
    <property type="entry name" value="DHHA1_dom"/>
</dbReference>
<dbReference type="AlphaFoldDB" id="A0A9Q8X243"/>
<dbReference type="EMBL" id="CP097966">
    <property type="protein sequence ID" value="URQ62867.1"/>
    <property type="molecule type" value="Genomic_DNA"/>
</dbReference>
<evidence type="ECO:0000256" key="9">
    <source>
        <dbReference type="ARBA" id="ARBA00022917"/>
    </source>
</evidence>
<accession>A0A9Q8X243</accession>
<evidence type="ECO:0000256" key="6">
    <source>
        <dbReference type="ARBA" id="ARBA00022833"/>
    </source>
</evidence>
<dbReference type="Gene3D" id="3.10.310.40">
    <property type="match status" value="1"/>
</dbReference>
<evidence type="ECO:0000259" key="12">
    <source>
        <dbReference type="PROSITE" id="PS50860"/>
    </source>
</evidence>
<feature type="binding site" evidence="11">
    <location>
        <position position="650"/>
    </location>
    <ligand>
        <name>Zn(2+)</name>
        <dbReference type="ChEBI" id="CHEBI:29105"/>
    </ligand>
</feature>
<dbReference type="SUPFAM" id="SSF101353">
    <property type="entry name" value="Putative anticodon-binding domain of alanyl-tRNA synthetase (AlaRS)"/>
    <property type="match status" value="1"/>
</dbReference>
<keyword evidence="4 11" id="KW-0479">Metal-binding</keyword>
<dbReference type="PANTHER" id="PTHR11777:SF9">
    <property type="entry name" value="ALANINE--TRNA LIGASE, CYTOPLASMIC"/>
    <property type="match status" value="1"/>
</dbReference>
<sequence>MKLNQVRQSFLNYFKNKNHKILPSSGLVPKGDDSLLFTNAGMVQFKDTFLGLDNRDYSATTSQKCLRVGGKHNDLENVGFTTRHQTFFEMLGNFSFGEYFKEKAIEYAWEFLTEELKLPEDRLWVTVHKDDKESEEIWLKKIGVSSTRLAKLGDDDNFWSMGDTGPCGPCSEIFFDNGKNFDGKAPGEGDTGERYIEIWNLVFMEFNRDSNGKLSSLPVKCVDTGMGLERMCSVMQEVGSNFDIDIFKSLKNLMSKHFTEPNDQSLNVLADHLRAIFFLMAENIMPSNEGRGYVLRRLIRRAVRHGYKMGSRDPFLSQFLTHLENDFKEDFGVDFLKFEKIQKDLLTEEQLFFKTLKTGIEIFEASINDTDGKQLDGAIAFKLHDTYGFPVDLTMAMAKERGLKVDQKGFDNLMKKQREGSKSSSMFKVLDITIDPKINSEFVGYQEQTAKGSCVALFDEEGNSITSLSGEGFAIFSKTPFYAESGGQVADIGIFKSTNLNGEILNCKKVGDFHLHEVSIVEGSLELNADVELIIDAERREKIVSNHSATHLLHSALRKVLGESVEQRGSLVNEEKLRFDFSHSNKVTDDQIMEIEDIVNLKIEEAIDTKTEVLPYEDALKTGALAFFGDKYGEKVRVVYINGDFSVEFCGGTHVKNTSEIGGFAVTNETSVSSGVRRIEAISGDKYYKESQNALKTLELLSVKLNVPQEKIADRVDELLESLKNSKKNNPVVQAKELRDEQCSFSGSSGVIKIFENASLEILRKESDKLKSDKKIVFAICLSATEDKLIYIVSSNNSDEAPASEIIKAVNHAFDGSGGGRADFAQGGSSQKESVDEMVTKLKGLFKG</sequence>
<keyword evidence="3 11" id="KW-0436">Ligase</keyword>
<dbReference type="InterPro" id="IPR002318">
    <property type="entry name" value="Ala-tRNA-lgiase_IIc"/>
</dbReference>
<comment type="subcellular location">
    <subcellularLocation>
        <location evidence="11">Cytoplasm</location>
    </subcellularLocation>
</comment>
<feature type="binding site" evidence="11">
    <location>
        <position position="547"/>
    </location>
    <ligand>
        <name>Zn(2+)</name>
        <dbReference type="ChEBI" id="CHEBI:29105"/>
    </ligand>
</feature>
<keyword evidence="8 11" id="KW-0694">RNA-binding</keyword>
<dbReference type="PROSITE" id="PS50860">
    <property type="entry name" value="AA_TRNA_LIGASE_II_ALA"/>
    <property type="match status" value="1"/>
</dbReference>
<gene>
    <name evidence="11 13" type="primary">alaS</name>
    <name evidence="13" type="ORF">M9B40_03845</name>
</gene>
<dbReference type="InterPro" id="IPR018164">
    <property type="entry name" value="Ala-tRNA-synth_IIc_N"/>
</dbReference>
<dbReference type="GO" id="GO:0002161">
    <property type="term" value="F:aminoacyl-tRNA deacylase activity"/>
    <property type="evidence" value="ECO:0007669"/>
    <property type="project" value="TreeGrafter"/>
</dbReference>
<dbReference type="SUPFAM" id="SSF55681">
    <property type="entry name" value="Class II aaRS and biotin synthetases"/>
    <property type="match status" value="1"/>
</dbReference>
<dbReference type="Gene3D" id="3.30.54.20">
    <property type="match status" value="1"/>
</dbReference>
<comment type="catalytic activity">
    <reaction evidence="11">
        <text>tRNA(Ala) + L-alanine + ATP = L-alanyl-tRNA(Ala) + AMP + diphosphate</text>
        <dbReference type="Rhea" id="RHEA:12540"/>
        <dbReference type="Rhea" id="RHEA-COMP:9657"/>
        <dbReference type="Rhea" id="RHEA-COMP:9923"/>
        <dbReference type="ChEBI" id="CHEBI:30616"/>
        <dbReference type="ChEBI" id="CHEBI:33019"/>
        <dbReference type="ChEBI" id="CHEBI:57972"/>
        <dbReference type="ChEBI" id="CHEBI:78442"/>
        <dbReference type="ChEBI" id="CHEBI:78497"/>
        <dbReference type="ChEBI" id="CHEBI:456215"/>
        <dbReference type="EC" id="6.1.1.7"/>
    </reaction>
</comment>
<dbReference type="Gene3D" id="2.40.30.130">
    <property type="match status" value="1"/>
</dbReference>
<evidence type="ECO:0000256" key="8">
    <source>
        <dbReference type="ARBA" id="ARBA00022884"/>
    </source>
</evidence>
<keyword evidence="7 11" id="KW-0067">ATP-binding</keyword>
<evidence type="ECO:0000313" key="13">
    <source>
        <dbReference type="EMBL" id="URQ62867.1"/>
    </source>
</evidence>
<comment type="cofactor">
    <cofactor evidence="11">
        <name>Zn(2+)</name>
        <dbReference type="ChEBI" id="CHEBI:29105"/>
    </cofactor>
    <text evidence="11">Binds 1 zinc ion per subunit.</text>
</comment>
<dbReference type="GO" id="GO:0006419">
    <property type="term" value="P:alanyl-tRNA aminoacylation"/>
    <property type="evidence" value="ECO:0007669"/>
    <property type="project" value="UniProtKB-UniRule"/>
</dbReference>
<feature type="domain" description="Alanyl-transfer RNA synthetases family profile" evidence="12">
    <location>
        <begin position="1"/>
        <end position="693"/>
    </location>
</feature>
<evidence type="ECO:0000313" key="14">
    <source>
        <dbReference type="Proteomes" id="UP001056381"/>
    </source>
</evidence>
<dbReference type="FunFam" id="3.30.930.10:FF:000004">
    <property type="entry name" value="Alanine--tRNA ligase"/>
    <property type="match status" value="1"/>
</dbReference>
<keyword evidence="11" id="KW-0963">Cytoplasm</keyword>
<dbReference type="Pfam" id="PF02272">
    <property type="entry name" value="DHHA1"/>
    <property type="match status" value="1"/>
</dbReference>
<evidence type="ECO:0000256" key="11">
    <source>
        <dbReference type="HAMAP-Rule" id="MF_00036"/>
    </source>
</evidence>
<dbReference type="SUPFAM" id="SSF50447">
    <property type="entry name" value="Translation proteins"/>
    <property type="match status" value="1"/>
</dbReference>
<keyword evidence="2 11" id="KW-0820">tRNA-binding</keyword>
<evidence type="ECO:0000256" key="10">
    <source>
        <dbReference type="ARBA" id="ARBA00023146"/>
    </source>
</evidence>
<reference evidence="13" key="1">
    <citation type="submission" date="2022-05" db="EMBL/GenBank/DDBJ databases">
        <title>Single-amplified genomics reveal most streamlined microbe among free-living bacteria.</title>
        <authorList>
            <person name="Roda-Garcia J."/>
            <person name="Haro-Moreno J.M."/>
            <person name="Rodriguez-Valera F."/>
            <person name="Almagro-Moreno S."/>
            <person name="Lopez-Perez M."/>
        </authorList>
    </citation>
    <scope>NUCLEOTIDE SEQUENCE</scope>
    <source>
        <strain evidence="13">TMED112-D2-2</strain>
    </source>
</reference>
<dbReference type="SMART" id="SM00863">
    <property type="entry name" value="tRNA_SAD"/>
    <property type="match status" value="1"/>
</dbReference>
<dbReference type="GO" id="GO:0004813">
    <property type="term" value="F:alanine-tRNA ligase activity"/>
    <property type="evidence" value="ECO:0007669"/>
    <property type="project" value="UniProtKB-UniRule"/>
</dbReference>
<dbReference type="Pfam" id="PF07973">
    <property type="entry name" value="tRNA_SAD"/>
    <property type="match status" value="1"/>
</dbReference>
<evidence type="ECO:0000256" key="2">
    <source>
        <dbReference type="ARBA" id="ARBA00022555"/>
    </source>
</evidence>
<dbReference type="InterPro" id="IPR045864">
    <property type="entry name" value="aa-tRNA-synth_II/BPL/LPL"/>
</dbReference>
<dbReference type="EC" id="6.1.1.7" evidence="11"/>
<evidence type="ECO:0000256" key="7">
    <source>
        <dbReference type="ARBA" id="ARBA00022840"/>
    </source>
</evidence>
<dbReference type="SUPFAM" id="SSF55186">
    <property type="entry name" value="ThrRS/AlaRS common domain"/>
    <property type="match status" value="1"/>
</dbReference>